<name>A0A8S3ZRE7_9EUPU</name>
<sequence length="108" mass="12092">TRSFFENSRSELIYSRNGDSWTIQVGVVGSPQRSSYTFKFGEPYQSNNIDGSPLKGVVRQEGSRLVERHESIGPNNFVMDIVREVQGDIMKSWTSVGGVSVETTFIRA</sequence>
<evidence type="ECO:0000313" key="1">
    <source>
        <dbReference type="EMBL" id="CAG5132084.1"/>
    </source>
</evidence>
<feature type="non-terminal residue" evidence="1">
    <location>
        <position position="1"/>
    </location>
</feature>
<protein>
    <submittedName>
        <fullName evidence="1">Uncharacterized protein</fullName>
    </submittedName>
</protein>
<dbReference type="Proteomes" id="UP000678393">
    <property type="component" value="Unassembled WGS sequence"/>
</dbReference>
<dbReference type="GO" id="GO:0008289">
    <property type="term" value="F:lipid binding"/>
    <property type="evidence" value="ECO:0007669"/>
    <property type="project" value="UniProtKB-KW"/>
</dbReference>
<organism evidence="1 2">
    <name type="scientific">Candidula unifasciata</name>
    <dbReference type="NCBI Taxonomy" id="100452"/>
    <lineage>
        <taxon>Eukaryota</taxon>
        <taxon>Metazoa</taxon>
        <taxon>Spiralia</taxon>
        <taxon>Lophotrochozoa</taxon>
        <taxon>Mollusca</taxon>
        <taxon>Gastropoda</taxon>
        <taxon>Heterobranchia</taxon>
        <taxon>Euthyneura</taxon>
        <taxon>Panpulmonata</taxon>
        <taxon>Eupulmonata</taxon>
        <taxon>Stylommatophora</taxon>
        <taxon>Helicina</taxon>
        <taxon>Helicoidea</taxon>
        <taxon>Geomitridae</taxon>
        <taxon>Candidula</taxon>
    </lineage>
</organism>
<gene>
    <name evidence="1" type="ORF">CUNI_LOCUS17642</name>
</gene>
<dbReference type="InterPro" id="IPR012674">
    <property type="entry name" value="Calycin"/>
</dbReference>
<dbReference type="SUPFAM" id="SSF50814">
    <property type="entry name" value="Lipocalins"/>
    <property type="match status" value="1"/>
</dbReference>
<keyword evidence="2" id="KW-1185">Reference proteome</keyword>
<dbReference type="AlphaFoldDB" id="A0A8S3ZRE7"/>
<evidence type="ECO:0000313" key="2">
    <source>
        <dbReference type="Proteomes" id="UP000678393"/>
    </source>
</evidence>
<dbReference type="EMBL" id="CAJHNH020005070">
    <property type="protein sequence ID" value="CAG5132084.1"/>
    <property type="molecule type" value="Genomic_DNA"/>
</dbReference>
<comment type="caution">
    <text evidence="1">The sequence shown here is derived from an EMBL/GenBank/DDBJ whole genome shotgun (WGS) entry which is preliminary data.</text>
</comment>
<dbReference type="Gene3D" id="2.40.128.20">
    <property type="match status" value="1"/>
</dbReference>
<proteinExistence type="predicted"/>
<reference evidence="1" key="1">
    <citation type="submission" date="2021-04" db="EMBL/GenBank/DDBJ databases">
        <authorList>
            <consortium name="Molecular Ecology Group"/>
        </authorList>
    </citation>
    <scope>NUCLEOTIDE SEQUENCE</scope>
</reference>
<dbReference type="OrthoDB" id="354351at2759"/>
<accession>A0A8S3ZRE7</accession>